<dbReference type="SUPFAM" id="SSF57667">
    <property type="entry name" value="beta-beta-alpha zinc fingers"/>
    <property type="match status" value="6"/>
</dbReference>
<dbReference type="GO" id="GO:0005634">
    <property type="term" value="C:nucleus"/>
    <property type="evidence" value="ECO:0007669"/>
    <property type="project" value="UniProtKB-SubCell"/>
</dbReference>
<comment type="caution">
    <text evidence="14">The sequence shown here is derived from an EMBL/GenBank/DDBJ whole genome shotgun (WGS) entry which is preliminary data.</text>
</comment>
<dbReference type="PROSITE" id="PS50157">
    <property type="entry name" value="ZINC_FINGER_C2H2_2"/>
    <property type="match status" value="10"/>
</dbReference>
<dbReference type="AlphaFoldDB" id="A0A9N7VYV1"/>
<evidence type="ECO:0000256" key="10">
    <source>
        <dbReference type="ARBA" id="ARBA00023242"/>
    </source>
</evidence>
<dbReference type="FunFam" id="3.30.160.60:FF:000733">
    <property type="entry name" value="Zinc finger protein 236 variant"/>
    <property type="match status" value="1"/>
</dbReference>
<keyword evidence="10" id="KW-0539">Nucleus</keyword>
<evidence type="ECO:0000256" key="6">
    <source>
        <dbReference type="ARBA" id="ARBA00022833"/>
    </source>
</evidence>
<dbReference type="Proteomes" id="UP001153269">
    <property type="component" value="Unassembled WGS sequence"/>
</dbReference>
<organism evidence="14 15">
    <name type="scientific">Pleuronectes platessa</name>
    <name type="common">European plaice</name>
    <dbReference type="NCBI Taxonomy" id="8262"/>
    <lineage>
        <taxon>Eukaryota</taxon>
        <taxon>Metazoa</taxon>
        <taxon>Chordata</taxon>
        <taxon>Craniata</taxon>
        <taxon>Vertebrata</taxon>
        <taxon>Euteleostomi</taxon>
        <taxon>Actinopterygii</taxon>
        <taxon>Neopterygii</taxon>
        <taxon>Teleostei</taxon>
        <taxon>Neoteleostei</taxon>
        <taxon>Acanthomorphata</taxon>
        <taxon>Carangaria</taxon>
        <taxon>Pleuronectiformes</taxon>
        <taxon>Pleuronectoidei</taxon>
        <taxon>Pleuronectidae</taxon>
        <taxon>Pleuronectes</taxon>
    </lineage>
</organism>
<feature type="domain" description="C2H2-type" evidence="13">
    <location>
        <begin position="524"/>
        <end position="551"/>
    </location>
</feature>
<dbReference type="InterPro" id="IPR013087">
    <property type="entry name" value="Znf_C2H2_type"/>
</dbReference>
<sequence length="612" mass="68995">MATSGDLKVFLESSLNEIFRATVSDILDSVDRTLCEYQGTVRRIESENEGLKRLLFAHRSRERASKEQDVTDQPLEWTSYPIATTQGTFKMSICSSDKKSCRRKKQKDKMREIVSSDSFFLQANPEVEQPCVNTAEVSIDRTLVSVKEETGLEENCAIDLSQPSSLLNLTMRPLKDESTAVTCDSPEAYAPLLPPSGPEPDSRGSDCEVNVNMVPDSYMQDGPYIKTEEEEEENGVLQYSDDESFSKQELTHVLQYYPESNADPEEASGQVAEPEAATHKEDDPPAVPADELVENRDNFLRCPSCPKTFSRAASLNVHIKTHSGEKVHSCSYCGKRFGRADLLKSHKRTHTGERPYCCNMCSKTYAHPSQLRIHKRIHTGEKPYCCSHCGKRFNEHNQLKVHLRTHTGERPYSCQECGKTFSNAGNLRIHERIHTGEKPYCCAQCGKRFNGLGDLKTHYRIHTGERPYSCELCKKTFSQAGHLTIHMRMHTGERPYSCSECGKKFTVASSLKLHQRTHTGEKEYSCSYCSKSFSRSGHLKRHELVHTKEKVFLCNQCGKSYTDQSSLKKHLKMHTTKEHKAQSEGSTSEAETNAVPPSASETHSDTDRNCSS</sequence>
<dbReference type="FunFam" id="3.30.160.60:FF:000912">
    <property type="entry name" value="Zinc finger protein 660"/>
    <property type="match status" value="1"/>
</dbReference>
<evidence type="ECO:0000256" key="7">
    <source>
        <dbReference type="ARBA" id="ARBA00023015"/>
    </source>
</evidence>
<dbReference type="EMBL" id="CADEAL010004354">
    <property type="protein sequence ID" value="CAB1457718.1"/>
    <property type="molecule type" value="Genomic_DNA"/>
</dbReference>
<dbReference type="InterPro" id="IPR050589">
    <property type="entry name" value="Ikaros_C2H2-ZF"/>
</dbReference>
<comment type="function">
    <text evidence="1">May be involved in transcriptional regulation.</text>
</comment>
<keyword evidence="5 11" id="KW-0863">Zinc-finger</keyword>
<dbReference type="FunFam" id="3.30.160.60:FF:002343">
    <property type="entry name" value="Zinc finger protein 33A"/>
    <property type="match status" value="3"/>
</dbReference>
<feature type="domain" description="C2H2-type" evidence="13">
    <location>
        <begin position="468"/>
        <end position="495"/>
    </location>
</feature>
<keyword evidence="3" id="KW-0479">Metal-binding</keyword>
<feature type="domain" description="C2H2-type" evidence="13">
    <location>
        <begin position="412"/>
        <end position="439"/>
    </location>
</feature>
<dbReference type="Gene3D" id="3.30.160.60">
    <property type="entry name" value="Classic Zinc Finger"/>
    <property type="match status" value="10"/>
</dbReference>
<dbReference type="SMART" id="SM00355">
    <property type="entry name" value="ZnF_C2H2"/>
    <property type="match status" value="10"/>
</dbReference>
<keyword evidence="4" id="KW-0677">Repeat</keyword>
<evidence type="ECO:0000256" key="2">
    <source>
        <dbReference type="ARBA" id="ARBA00004123"/>
    </source>
</evidence>
<dbReference type="Pfam" id="PF00096">
    <property type="entry name" value="zf-C2H2"/>
    <property type="match status" value="9"/>
</dbReference>
<feature type="domain" description="C2H2-type" evidence="13">
    <location>
        <begin position="496"/>
        <end position="523"/>
    </location>
</feature>
<evidence type="ECO:0000256" key="3">
    <source>
        <dbReference type="ARBA" id="ARBA00022723"/>
    </source>
</evidence>
<dbReference type="FunFam" id="3.30.160.60:FF:001872">
    <property type="entry name" value="Zinc finger protein"/>
    <property type="match status" value="1"/>
</dbReference>
<dbReference type="PANTHER" id="PTHR24404:SF111">
    <property type="entry name" value="GASTRULA ZINC FINGER PROTEIN XLCGF49.1-LIKE-RELATED"/>
    <property type="match status" value="1"/>
</dbReference>
<keyword evidence="15" id="KW-1185">Reference proteome</keyword>
<dbReference type="FunFam" id="3.30.160.60:FF:000358">
    <property type="entry name" value="zinc finger protein 24"/>
    <property type="match status" value="1"/>
</dbReference>
<dbReference type="PANTHER" id="PTHR24404">
    <property type="entry name" value="ZINC FINGER PROTEIN"/>
    <property type="match status" value="1"/>
</dbReference>
<evidence type="ECO:0000256" key="5">
    <source>
        <dbReference type="ARBA" id="ARBA00022771"/>
    </source>
</evidence>
<feature type="region of interest" description="Disordered" evidence="12">
    <location>
        <begin position="186"/>
        <end position="206"/>
    </location>
</feature>
<evidence type="ECO:0000313" key="15">
    <source>
        <dbReference type="Proteomes" id="UP001153269"/>
    </source>
</evidence>
<evidence type="ECO:0000256" key="4">
    <source>
        <dbReference type="ARBA" id="ARBA00022737"/>
    </source>
</evidence>
<keyword evidence="6" id="KW-0862">Zinc</keyword>
<dbReference type="InterPro" id="IPR036236">
    <property type="entry name" value="Znf_C2H2_sf"/>
</dbReference>
<dbReference type="PROSITE" id="PS00028">
    <property type="entry name" value="ZINC_FINGER_C2H2_1"/>
    <property type="match status" value="10"/>
</dbReference>
<feature type="domain" description="C2H2-type" evidence="13">
    <location>
        <begin position="552"/>
        <end position="579"/>
    </location>
</feature>
<feature type="domain" description="C2H2-type" evidence="13">
    <location>
        <begin position="300"/>
        <end position="327"/>
    </location>
</feature>
<accession>A0A9N7VYV1</accession>
<keyword evidence="9" id="KW-0804">Transcription</keyword>
<dbReference type="GO" id="GO:0003700">
    <property type="term" value="F:DNA-binding transcription factor activity"/>
    <property type="evidence" value="ECO:0007669"/>
    <property type="project" value="TreeGrafter"/>
</dbReference>
<feature type="domain" description="C2H2-type" evidence="13">
    <location>
        <begin position="356"/>
        <end position="383"/>
    </location>
</feature>
<dbReference type="GO" id="GO:0006357">
    <property type="term" value="P:regulation of transcription by RNA polymerase II"/>
    <property type="evidence" value="ECO:0007669"/>
    <property type="project" value="TreeGrafter"/>
</dbReference>
<protein>
    <recommendedName>
        <fullName evidence="13">C2H2-type domain-containing protein</fullName>
    </recommendedName>
</protein>
<evidence type="ECO:0000256" key="11">
    <source>
        <dbReference type="PROSITE-ProRule" id="PRU00042"/>
    </source>
</evidence>
<reference evidence="14" key="1">
    <citation type="submission" date="2020-03" db="EMBL/GenBank/DDBJ databases">
        <authorList>
            <person name="Weist P."/>
        </authorList>
    </citation>
    <scope>NUCLEOTIDE SEQUENCE</scope>
</reference>
<evidence type="ECO:0000256" key="8">
    <source>
        <dbReference type="ARBA" id="ARBA00023125"/>
    </source>
</evidence>
<evidence type="ECO:0000256" key="12">
    <source>
        <dbReference type="SAM" id="MobiDB-lite"/>
    </source>
</evidence>
<evidence type="ECO:0000256" key="1">
    <source>
        <dbReference type="ARBA" id="ARBA00003767"/>
    </source>
</evidence>
<proteinExistence type="predicted"/>
<comment type="subcellular location">
    <subcellularLocation>
        <location evidence="2">Nucleus</location>
    </subcellularLocation>
</comment>
<keyword evidence="7" id="KW-0805">Transcription regulation</keyword>
<dbReference type="FunFam" id="3.30.160.60:FF:000097">
    <property type="entry name" value="Zinc finger protein"/>
    <property type="match status" value="1"/>
</dbReference>
<feature type="region of interest" description="Disordered" evidence="12">
    <location>
        <begin position="260"/>
        <end position="289"/>
    </location>
</feature>
<keyword evidence="8" id="KW-0238">DNA-binding</keyword>
<name>A0A9N7VYV1_PLEPL</name>
<gene>
    <name evidence="14" type="ORF">PLEPLA_LOCUS45542</name>
</gene>
<evidence type="ECO:0000259" key="13">
    <source>
        <dbReference type="PROSITE" id="PS50157"/>
    </source>
</evidence>
<feature type="domain" description="C2H2-type" evidence="13">
    <location>
        <begin position="440"/>
        <end position="467"/>
    </location>
</feature>
<dbReference type="GO" id="GO:0008270">
    <property type="term" value="F:zinc ion binding"/>
    <property type="evidence" value="ECO:0007669"/>
    <property type="project" value="UniProtKB-KW"/>
</dbReference>
<dbReference type="FunFam" id="3.30.160.60:FF:002493">
    <property type="entry name" value="Zinc finger protein"/>
    <property type="match status" value="1"/>
</dbReference>
<feature type="domain" description="C2H2-type" evidence="13">
    <location>
        <begin position="384"/>
        <end position="411"/>
    </location>
</feature>
<evidence type="ECO:0000313" key="14">
    <source>
        <dbReference type="EMBL" id="CAB1457718.1"/>
    </source>
</evidence>
<feature type="domain" description="C2H2-type" evidence="13">
    <location>
        <begin position="328"/>
        <end position="355"/>
    </location>
</feature>
<evidence type="ECO:0000256" key="9">
    <source>
        <dbReference type="ARBA" id="ARBA00023163"/>
    </source>
</evidence>
<feature type="compositionally biased region" description="Basic and acidic residues" evidence="12">
    <location>
        <begin position="602"/>
        <end position="612"/>
    </location>
</feature>
<feature type="region of interest" description="Disordered" evidence="12">
    <location>
        <begin position="568"/>
        <end position="612"/>
    </location>
</feature>
<dbReference type="GO" id="GO:0000978">
    <property type="term" value="F:RNA polymerase II cis-regulatory region sequence-specific DNA binding"/>
    <property type="evidence" value="ECO:0007669"/>
    <property type="project" value="TreeGrafter"/>
</dbReference>